<dbReference type="PROSITE" id="PS51257">
    <property type="entry name" value="PROKAR_LIPOPROTEIN"/>
    <property type="match status" value="1"/>
</dbReference>
<dbReference type="EMBL" id="JAHQIW010005897">
    <property type="protein sequence ID" value="KAJ1367430.1"/>
    <property type="molecule type" value="Genomic_DNA"/>
</dbReference>
<evidence type="ECO:0000256" key="1">
    <source>
        <dbReference type="SAM" id="SignalP"/>
    </source>
</evidence>
<sequence>MKILTELMRHPTRSSMISLLAIISTVMGCGVMPAGQVSSRNFNVTGFNLPVAMVYSNAADIRASHPGIAASEGEVKGFVSRLVMQTVFDVLELQGRIALLPDAVISAILGQLSVNTTYEPMQCQIVFTDLTARNEIKEMMPQNCIVVSNTVTGICTLMRGAMCMTGMNVESVPNAHLSISGTLSTTNIIMANWSRSMWQNVLNRALRILAAGPFKSHFFSATATIGVKLKFYL</sequence>
<keyword evidence="1" id="KW-0732">Signal</keyword>
<dbReference type="Proteomes" id="UP001196413">
    <property type="component" value="Unassembled WGS sequence"/>
</dbReference>
<gene>
    <name evidence="2" type="ORF">KIN20_028339</name>
</gene>
<protein>
    <submittedName>
        <fullName evidence="2">Uncharacterized protein</fullName>
    </submittedName>
</protein>
<evidence type="ECO:0000313" key="3">
    <source>
        <dbReference type="Proteomes" id="UP001196413"/>
    </source>
</evidence>
<comment type="caution">
    <text evidence="2">The sequence shown here is derived from an EMBL/GenBank/DDBJ whole genome shotgun (WGS) entry which is preliminary data.</text>
</comment>
<proteinExistence type="predicted"/>
<name>A0AAD5WEL6_PARTN</name>
<organism evidence="2 3">
    <name type="scientific">Parelaphostrongylus tenuis</name>
    <name type="common">Meningeal worm</name>
    <dbReference type="NCBI Taxonomy" id="148309"/>
    <lineage>
        <taxon>Eukaryota</taxon>
        <taxon>Metazoa</taxon>
        <taxon>Ecdysozoa</taxon>
        <taxon>Nematoda</taxon>
        <taxon>Chromadorea</taxon>
        <taxon>Rhabditida</taxon>
        <taxon>Rhabditina</taxon>
        <taxon>Rhabditomorpha</taxon>
        <taxon>Strongyloidea</taxon>
        <taxon>Metastrongylidae</taxon>
        <taxon>Parelaphostrongylus</taxon>
    </lineage>
</organism>
<accession>A0AAD5WEL6</accession>
<reference evidence="2" key="1">
    <citation type="submission" date="2021-06" db="EMBL/GenBank/DDBJ databases">
        <title>Parelaphostrongylus tenuis whole genome reference sequence.</title>
        <authorList>
            <person name="Garwood T.J."/>
            <person name="Larsen P.A."/>
            <person name="Fountain-Jones N.M."/>
            <person name="Garbe J.R."/>
            <person name="Macchietto M.G."/>
            <person name="Kania S.A."/>
            <person name="Gerhold R.W."/>
            <person name="Richards J.E."/>
            <person name="Wolf T.M."/>
        </authorList>
    </citation>
    <scope>NUCLEOTIDE SEQUENCE</scope>
    <source>
        <strain evidence="2">MNPRO001-30</strain>
        <tissue evidence="2">Meninges</tissue>
    </source>
</reference>
<dbReference type="AlphaFoldDB" id="A0AAD5WEL6"/>
<feature type="chain" id="PRO_5042037666" evidence="1">
    <location>
        <begin position="29"/>
        <end position="233"/>
    </location>
</feature>
<keyword evidence="3" id="KW-1185">Reference proteome</keyword>
<evidence type="ECO:0000313" key="2">
    <source>
        <dbReference type="EMBL" id="KAJ1367430.1"/>
    </source>
</evidence>
<feature type="signal peptide" evidence="1">
    <location>
        <begin position="1"/>
        <end position="28"/>
    </location>
</feature>